<evidence type="ECO:0000313" key="3">
    <source>
        <dbReference type="Proteomes" id="UP000598488"/>
    </source>
</evidence>
<dbReference type="EMBL" id="JAEMUH010000007">
    <property type="protein sequence ID" value="MBJ7550759.1"/>
    <property type="molecule type" value="Genomic_DNA"/>
</dbReference>
<name>A0ABS0ZAS8_9GAMM</name>
<accession>A0ABS0ZAS8</accession>
<keyword evidence="1" id="KW-0472">Membrane</keyword>
<comment type="caution">
    <text evidence="2">The sequence shown here is derived from an EMBL/GenBank/DDBJ whole genome shotgun (WGS) entry which is preliminary data.</text>
</comment>
<gene>
    <name evidence="2" type="ORF">JHD44_08705</name>
</gene>
<dbReference type="Proteomes" id="UP000598488">
    <property type="component" value="Unassembled WGS sequence"/>
</dbReference>
<keyword evidence="1" id="KW-0812">Transmembrane</keyword>
<evidence type="ECO:0000256" key="1">
    <source>
        <dbReference type="SAM" id="Phobius"/>
    </source>
</evidence>
<reference evidence="2 3" key="1">
    <citation type="submission" date="2020-12" db="EMBL/GenBank/DDBJ databases">
        <title>Comparative genome analysis of fungal antagonists Marinomonas ostreistagni 398 and M. spartinae 468.</title>
        <authorList>
            <person name="Fields J.L."/>
            <person name="Mavrodi O.V."/>
            <person name="Biber P.D."/>
            <person name="Indest K.J."/>
            <person name="Mavrodi D.V."/>
        </authorList>
    </citation>
    <scope>NUCLEOTIDE SEQUENCE [LARGE SCALE GENOMIC DNA]</scope>
    <source>
        <strain evidence="2 3">USM7</strain>
    </source>
</reference>
<proteinExistence type="predicted"/>
<feature type="transmembrane region" description="Helical" evidence="1">
    <location>
        <begin position="12"/>
        <end position="32"/>
    </location>
</feature>
<sequence>MLQTLTPDWVSYFFVCMLVMLDIVQVFGIEFFQYAVYIFVQLCSWIADDPVEHILTLHGLGEFAQFLWRCVRSVAFRS</sequence>
<dbReference type="RefSeq" id="WP_199462372.1">
    <property type="nucleotide sequence ID" value="NZ_JAEMUH010000007.1"/>
</dbReference>
<keyword evidence="3" id="KW-1185">Reference proteome</keyword>
<evidence type="ECO:0000313" key="2">
    <source>
        <dbReference type="EMBL" id="MBJ7550759.1"/>
    </source>
</evidence>
<organism evidence="2 3">
    <name type="scientific">Marinomonas ostreistagni</name>
    <dbReference type="NCBI Taxonomy" id="359209"/>
    <lineage>
        <taxon>Bacteria</taxon>
        <taxon>Pseudomonadati</taxon>
        <taxon>Pseudomonadota</taxon>
        <taxon>Gammaproteobacteria</taxon>
        <taxon>Oceanospirillales</taxon>
        <taxon>Oceanospirillaceae</taxon>
        <taxon>Marinomonas</taxon>
    </lineage>
</organism>
<keyword evidence="1" id="KW-1133">Transmembrane helix</keyword>
<protein>
    <submittedName>
        <fullName evidence="2">Uncharacterized protein</fullName>
    </submittedName>
</protein>